<dbReference type="Gene3D" id="1.20.140.10">
    <property type="entry name" value="Butyryl-CoA Dehydrogenase, subunit A, domain 3"/>
    <property type="match status" value="1"/>
</dbReference>
<dbReference type="GO" id="GO:0055088">
    <property type="term" value="P:lipid homeostasis"/>
    <property type="evidence" value="ECO:0007669"/>
    <property type="project" value="TreeGrafter"/>
</dbReference>
<dbReference type="AlphaFoldDB" id="A0A4V2MVE7"/>
<dbReference type="Gene3D" id="2.40.110.10">
    <property type="entry name" value="Butyryl-CoA Dehydrogenase, subunit A, domain 2"/>
    <property type="match status" value="1"/>
</dbReference>
<name>A0A4V2MVE7_9APHY</name>
<dbReference type="InterPro" id="IPR036250">
    <property type="entry name" value="AcylCo_DH-like_C"/>
</dbReference>
<keyword evidence="2" id="KW-1185">Reference proteome</keyword>
<evidence type="ECO:0000313" key="2">
    <source>
        <dbReference type="Proteomes" id="UP000292702"/>
    </source>
</evidence>
<dbReference type="EMBL" id="RWJN01000398">
    <property type="protein sequence ID" value="TCD62137.1"/>
    <property type="molecule type" value="Genomic_DNA"/>
</dbReference>
<dbReference type="Proteomes" id="UP000292702">
    <property type="component" value="Unassembled WGS sequence"/>
</dbReference>
<dbReference type="SUPFAM" id="SSF47203">
    <property type="entry name" value="Acyl-CoA dehydrogenase C-terminal domain-like"/>
    <property type="match status" value="1"/>
</dbReference>
<dbReference type="OrthoDB" id="538336at2759"/>
<comment type="caution">
    <text evidence="1">The sequence shown here is derived from an EMBL/GenBank/DDBJ whole genome shotgun (WGS) entry which is preliminary data.</text>
</comment>
<accession>A0A4V2MVE7</accession>
<evidence type="ECO:0008006" key="3">
    <source>
        <dbReference type="Google" id="ProtNLM"/>
    </source>
</evidence>
<dbReference type="InterPro" id="IPR046373">
    <property type="entry name" value="Acyl-CoA_Oxase/DH_mid-dom_sf"/>
</dbReference>
<dbReference type="InterPro" id="IPR009100">
    <property type="entry name" value="AcylCoA_DH/oxidase_NM_dom_sf"/>
</dbReference>
<dbReference type="GO" id="GO:0003997">
    <property type="term" value="F:acyl-CoA oxidase activity"/>
    <property type="evidence" value="ECO:0007669"/>
    <property type="project" value="InterPro"/>
</dbReference>
<dbReference type="SUPFAM" id="SSF56645">
    <property type="entry name" value="Acyl-CoA dehydrogenase NM domain-like"/>
    <property type="match status" value="1"/>
</dbReference>
<dbReference type="GO" id="GO:0005504">
    <property type="term" value="F:fatty acid binding"/>
    <property type="evidence" value="ECO:0007669"/>
    <property type="project" value="TreeGrafter"/>
</dbReference>
<dbReference type="GO" id="GO:0033540">
    <property type="term" value="P:fatty acid beta-oxidation using acyl-CoA oxidase"/>
    <property type="evidence" value="ECO:0007669"/>
    <property type="project" value="TreeGrafter"/>
</dbReference>
<protein>
    <recommendedName>
        <fullName evidence="3">Acyl-coenzyme A oxidase</fullName>
    </recommendedName>
</protein>
<dbReference type="GO" id="GO:0071949">
    <property type="term" value="F:FAD binding"/>
    <property type="evidence" value="ECO:0007669"/>
    <property type="project" value="InterPro"/>
</dbReference>
<dbReference type="InterPro" id="IPR012258">
    <property type="entry name" value="Acyl-CoA_oxidase"/>
</dbReference>
<dbReference type="PANTHER" id="PTHR10909">
    <property type="entry name" value="ELECTRON TRANSPORT OXIDOREDUCTASE"/>
    <property type="match status" value="1"/>
</dbReference>
<proteinExistence type="predicted"/>
<sequence>MDSKLYEHPLFTVRHELLSTEDRLRVTYERAKLVVQTYKLTGEDIVNCTKRFWDFQQDPVFAIDPALTNIITCHVNLFIGTLFPLLPGRPDLKPLVEKALQAEIFGNMFLSELGHGLDIQSLETIATKVGDGFILSTPRNSATKFMAPTLPLDGVQRWGIAMSRLVVDGEDRGIHPFLLQTSDEHGMRPGVHNVCLPVRSGSVLDYSLTTFNNVHLPRSAFLGRSTDKPKDPRNLLHSYIWRIPVGTCAIGMPGVLSGKILACIAADYSFRRHVGGPKLEVPIISFRTQALPVLYAVAVSHVFSAWMSQVVEYFISKATTFDARTVLGTIFKTTANRLVTQTARDLGERLGAQGLFPQNHLGIMETDIRGTSISEGDITVVCIRLFAEVLTGRRTLLVPARTDTLLYRRYLGYVDFNTQLLKSLKRGQRDPQFNNLILPQCEPAIRALGHALAYSAAKDAGLPQPLLDLFEVAVIKLDSGWFAEHAGLTEARRVMMEDKAANAALPHLKQYVDDLNIRQWVASPLISDRKWDWWLDEVRRDNAGFAGGLLKRSERLEGMLSRL</sequence>
<dbReference type="PANTHER" id="PTHR10909:SF382">
    <property type="entry name" value="ACYL-COENZYME A OXIDASE"/>
    <property type="match status" value="1"/>
</dbReference>
<organism evidence="1 2">
    <name type="scientific">Steccherinum ochraceum</name>
    <dbReference type="NCBI Taxonomy" id="92696"/>
    <lineage>
        <taxon>Eukaryota</taxon>
        <taxon>Fungi</taxon>
        <taxon>Dikarya</taxon>
        <taxon>Basidiomycota</taxon>
        <taxon>Agaricomycotina</taxon>
        <taxon>Agaricomycetes</taxon>
        <taxon>Polyporales</taxon>
        <taxon>Steccherinaceae</taxon>
        <taxon>Steccherinum</taxon>
    </lineage>
</organism>
<dbReference type="STRING" id="92696.A0A4V2MVE7"/>
<reference evidence="1 2" key="1">
    <citation type="submission" date="2018-11" db="EMBL/GenBank/DDBJ databases">
        <title>Genome assembly of Steccherinum ochraceum LE-BIN_3174, the white-rot fungus of the Steccherinaceae family (The Residual Polyporoid clade, Polyporales, Basidiomycota).</title>
        <authorList>
            <person name="Fedorova T.V."/>
            <person name="Glazunova O.A."/>
            <person name="Landesman E.O."/>
            <person name="Moiseenko K.V."/>
            <person name="Psurtseva N.V."/>
            <person name="Savinova O.S."/>
            <person name="Shakhova N.V."/>
            <person name="Tyazhelova T.V."/>
            <person name="Vasina D.V."/>
        </authorList>
    </citation>
    <scope>NUCLEOTIDE SEQUENCE [LARGE SCALE GENOMIC DNA]</scope>
    <source>
        <strain evidence="1 2">LE-BIN_3174</strain>
    </source>
</reference>
<evidence type="ECO:0000313" key="1">
    <source>
        <dbReference type="EMBL" id="TCD62137.1"/>
    </source>
</evidence>
<gene>
    <name evidence="1" type="ORF">EIP91_007289</name>
</gene>
<dbReference type="GO" id="GO:0005777">
    <property type="term" value="C:peroxisome"/>
    <property type="evidence" value="ECO:0007669"/>
    <property type="project" value="InterPro"/>
</dbReference>